<evidence type="ECO:0000256" key="1">
    <source>
        <dbReference type="SAM" id="MobiDB-lite"/>
    </source>
</evidence>
<proteinExistence type="predicted"/>
<feature type="region of interest" description="Disordered" evidence="1">
    <location>
        <begin position="62"/>
        <end position="90"/>
    </location>
</feature>
<evidence type="ECO:0000313" key="2">
    <source>
        <dbReference type="EMBL" id="JAU30179.1"/>
    </source>
</evidence>
<accession>A0A1J3EDG1</accession>
<feature type="region of interest" description="Disordered" evidence="1">
    <location>
        <begin position="1"/>
        <end position="34"/>
    </location>
</feature>
<name>A0A1J3EDG1_NOCCA</name>
<protein>
    <submittedName>
        <fullName evidence="2">Uncharacterized protein</fullName>
    </submittedName>
</protein>
<dbReference type="EMBL" id="GEVK01022653">
    <property type="protein sequence ID" value="JAU30179.1"/>
    <property type="molecule type" value="Transcribed_RNA"/>
</dbReference>
<gene>
    <name evidence="2" type="ORF">LC_TR17896_c2_g1_i1_g.60718</name>
</gene>
<sequence length="90" mass="9928">MDDEVVGTPMNERNPAAAGSCSSRKRSSGALKAPWTQTVATPIMRADISTDPTLVRKITATVERIRPPRVSRSEKDRPNRIRGRSAGRKR</sequence>
<feature type="compositionally biased region" description="Basic and acidic residues" evidence="1">
    <location>
        <begin position="63"/>
        <end position="79"/>
    </location>
</feature>
<organism evidence="2">
    <name type="scientific">Noccaea caerulescens</name>
    <name type="common">Alpine penny-cress</name>
    <name type="synonym">Thlaspi caerulescens</name>
    <dbReference type="NCBI Taxonomy" id="107243"/>
    <lineage>
        <taxon>Eukaryota</taxon>
        <taxon>Viridiplantae</taxon>
        <taxon>Streptophyta</taxon>
        <taxon>Embryophyta</taxon>
        <taxon>Tracheophyta</taxon>
        <taxon>Spermatophyta</taxon>
        <taxon>Magnoliopsida</taxon>
        <taxon>eudicotyledons</taxon>
        <taxon>Gunneridae</taxon>
        <taxon>Pentapetalae</taxon>
        <taxon>rosids</taxon>
        <taxon>malvids</taxon>
        <taxon>Brassicales</taxon>
        <taxon>Brassicaceae</taxon>
        <taxon>Coluteocarpeae</taxon>
        <taxon>Noccaea</taxon>
    </lineage>
</organism>
<dbReference type="AlphaFoldDB" id="A0A1J3EDG1"/>
<reference evidence="2" key="1">
    <citation type="submission" date="2016-07" db="EMBL/GenBank/DDBJ databases">
        <title>De novo transcriptome assembly of four accessions of the metal hyperaccumulator plant Noccaea caerulescens.</title>
        <authorList>
            <person name="Blande D."/>
            <person name="Halimaa P."/>
            <person name="Tervahauta A.I."/>
            <person name="Aarts M.G."/>
            <person name="Karenlampi S.O."/>
        </authorList>
    </citation>
    <scope>NUCLEOTIDE SEQUENCE</scope>
</reference>
<feature type="compositionally biased region" description="Basic residues" evidence="1">
    <location>
        <begin position="80"/>
        <end position="90"/>
    </location>
</feature>